<dbReference type="STRING" id="1437607.BISA_1871"/>
<keyword evidence="1" id="KW-0175">Coiled coil</keyword>
<dbReference type="EMBL" id="JGZN01000016">
    <property type="protein sequence ID" value="KFI91271.1"/>
    <property type="molecule type" value="Genomic_DNA"/>
</dbReference>
<accession>A0A087D6X1</accession>
<dbReference type="Proteomes" id="UP000029066">
    <property type="component" value="Unassembled WGS sequence"/>
</dbReference>
<feature type="coiled-coil region" evidence="1">
    <location>
        <begin position="232"/>
        <end position="276"/>
    </location>
</feature>
<evidence type="ECO:0000313" key="4">
    <source>
        <dbReference type="Proteomes" id="UP000029066"/>
    </source>
</evidence>
<comment type="caution">
    <text evidence="3">The sequence shown here is derived from an EMBL/GenBank/DDBJ whole genome shotgun (WGS) entry which is preliminary data.</text>
</comment>
<proteinExistence type="predicted"/>
<sequence>MVETMIDEENEKKTEPAPTGADEESVAAGTDPRHQELPTHPVEAGETEAGSRPAEAPDAGDTGDGEDDWHRICPECGQRVKITALYVHGQSKHRWLSADWRGHGMETIPCPLCGQNVSVARISSHVQEDRLMTAMLAEADVHTDLNDASWQCSCPVCGARYKVTSLHLHGARTHGLRPEDWQRYDMATLPCPVCGGNQPIARLADHVRAEHMKPIAQASPRISAPTESTESTEDAMDDIESLRRRLASKRSEIRDIERLRELARDQEALLAELITAREHLEAMRKTVARN</sequence>
<feature type="region of interest" description="Disordered" evidence="2">
    <location>
        <begin position="1"/>
        <end position="70"/>
    </location>
</feature>
<protein>
    <submittedName>
        <fullName evidence="3">Uncharacterized protein</fullName>
    </submittedName>
</protein>
<organism evidence="3 4">
    <name type="scientific">Bifidobacterium saguini DSM 23967</name>
    <dbReference type="NCBI Taxonomy" id="1437607"/>
    <lineage>
        <taxon>Bacteria</taxon>
        <taxon>Bacillati</taxon>
        <taxon>Actinomycetota</taxon>
        <taxon>Actinomycetes</taxon>
        <taxon>Bifidobacteriales</taxon>
        <taxon>Bifidobacteriaceae</taxon>
        <taxon>Bifidobacterium</taxon>
    </lineage>
</organism>
<gene>
    <name evidence="3" type="ORF">BISA_1871</name>
</gene>
<evidence type="ECO:0000256" key="2">
    <source>
        <dbReference type="SAM" id="MobiDB-lite"/>
    </source>
</evidence>
<evidence type="ECO:0000313" key="3">
    <source>
        <dbReference type="EMBL" id="KFI91271.1"/>
    </source>
</evidence>
<reference evidence="3 4" key="1">
    <citation type="submission" date="2014-03" db="EMBL/GenBank/DDBJ databases">
        <title>Genomics of Bifidobacteria.</title>
        <authorList>
            <person name="Ventura M."/>
            <person name="Milani C."/>
            <person name="Lugli G.A."/>
        </authorList>
    </citation>
    <scope>NUCLEOTIDE SEQUENCE [LARGE SCALE GENOMIC DNA]</scope>
    <source>
        <strain evidence="3 4">DSM 23967</strain>
    </source>
</reference>
<name>A0A087D6X1_9BIFI</name>
<evidence type="ECO:0000256" key="1">
    <source>
        <dbReference type="SAM" id="Coils"/>
    </source>
</evidence>
<dbReference type="AlphaFoldDB" id="A0A087D6X1"/>